<accession>A0AA36GHX9</accession>
<organism evidence="1 2">
    <name type="scientific">Cylicocyclus nassatus</name>
    <name type="common">Nematode worm</name>
    <dbReference type="NCBI Taxonomy" id="53992"/>
    <lineage>
        <taxon>Eukaryota</taxon>
        <taxon>Metazoa</taxon>
        <taxon>Ecdysozoa</taxon>
        <taxon>Nematoda</taxon>
        <taxon>Chromadorea</taxon>
        <taxon>Rhabditida</taxon>
        <taxon>Rhabditina</taxon>
        <taxon>Rhabditomorpha</taxon>
        <taxon>Strongyloidea</taxon>
        <taxon>Strongylidae</taxon>
        <taxon>Cylicocyclus</taxon>
    </lineage>
</organism>
<gene>
    <name evidence="1" type="ORF">CYNAS_LOCUS5319</name>
</gene>
<sequence length="106" mass="12038">MPCIQLKRTNCAPHGCTNRGTVFISSSHHYRFIAATSPPQAIKEYALRVNKSSGRDLRLKTLPEDVEERLKDFAEDMLGLGHNELRTGTTLIWRSLSTNQHTCELR</sequence>
<keyword evidence="2" id="KW-1185">Reference proteome</keyword>
<dbReference type="AlphaFoldDB" id="A0AA36GHX9"/>
<name>A0AA36GHX9_CYLNA</name>
<protein>
    <submittedName>
        <fullName evidence="1">Uncharacterized protein</fullName>
    </submittedName>
</protein>
<evidence type="ECO:0000313" key="2">
    <source>
        <dbReference type="Proteomes" id="UP001176961"/>
    </source>
</evidence>
<comment type="caution">
    <text evidence="1">The sequence shown here is derived from an EMBL/GenBank/DDBJ whole genome shotgun (WGS) entry which is preliminary data.</text>
</comment>
<reference evidence="1" key="1">
    <citation type="submission" date="2023-07" db="EMBL/GenBank/DDBJ databases">
        <authorList>
            <consortium name="CYATHOMIX"/>
        </authorList>
    </citation>
    <scope>NUCLEOTIDE SEQUENCE</scope>
    <source>
        <strain evidence="1">N/A</strain>
    </source>
</reference>
<evidence type="ECO:0000313" key="1">
    <source>
        <dbReference type="EMBL" id="CAJ0593336.1"/>
    </source>
</evidence>
<dbReference type="EMBL" id="CATQJL010000112">
    <property type="protein sequence ID" value="CAJ0593336.1"/>
    <property type="molecule type" value="Genomic_DNA"/>
</dbReference>
<dbReference type="Proteomes" id="UP001176961">
    <property type="component" value="Unassembled WGS sequence"/>
</dbReference>
<proteinExistence type="predicted"/>